<dbReference type="InterPro" id="IPR019772">
    <property type="entry name" value="Ferrochelatase_AS"/>
</dbReference>
<comment type="pathway">
    <text evidence="1 7">Porphyrin-containing compound metabolism; protoheme biosynthesis; protoheme from protoporphyrin-IX: step 1/1.</text>
</comment>
<dbReference type="SUPFAM" id="SSF53800">
    <property type="entry name" value="Chelatase"/>
    <property type="match status" value="1"/>
</dbReference>
<dbReference type="VEuPathDB" id="TriTrypDB:Lsey_0032_0430"/>
<dbReference type="PANTHER" id="PTHR11108">
    <property type="entry name" value="FERROCHELATASE"/>
    <property type="match status" value="1"/>
</dbReference>
<evidence type="ECO:0000313" key="9">
    <source>
        <dbReference type="Proteomes" id="UP000038009"/>
    </source>
</evidence>
<dbReference type="PANTHER" id="PTHR11108:SF1">
    <property type="entry name" value="FERROCHELATASE, MITOCHONDRIAL"/>
    <property type="match status" value="1"/>
</dbReference>
<evidence type="ECO:0000256" key="3">
    <source>
        <dbReference type="ARBA" id="ARBA00023004"/>
    </source>
</evidence>
<comment type="similarity">
    <text evidence="2 7">Belongs to the ferrochelatase family.</text>
</comment>
<organism evidence="8 9">
    <name type="scientific">Leptomonas seymouri</name>
    <dbReference type="NCBI Taxonomy" id="5684"/>
    <lineage>
        <taxon>Eukaryota</taxon>
        <taxon>Discoba</taxon>
        <taxon>Euglenozoa</taxon>
        <taxon>Kinetoplastea</taxon>
        <taxon>Metakinetoplastina</taxon>
        <taxon>Trypanosomatida</taxon>
        <taxon>Trypanosomatidae</taxon>
        <taxon>Leishmaniinae</taxon>
        <taxon>Leptomonas</taxon>
    </lineage>
</organism>
<keyword evidence="7" id="KW-0472">Membrane</keyword>
<keyword evidence="3 7" id="KW-0408">Iron</keyword>
<dbReference type="CDD" id="cd03411">
    <property type="entry name" value="Ferrochelatase_N"/>
    <property type="match status" value="1"/>
</dbReference>
<keyword evidence="7" id="KW-0999">Mitochondrion inner membrane</keyword>
<keyword evidence="9" id="KW-1185">Reference proteome</keyword>
<comment type="subcellular location">
    <subcellularLocation>
        <location evidence="7">Mitochondrion inner membrane</location>
    </subcellularLocation>
</comment>
<evidence type="ECO:0000313" key="8">
    <source>
        <dbReference type="EMBL" id="KPI89099.1"/>
    </source>
</evidence>
<reference evidence="8 9" key="1">
    <citation type="journal article" date="2015" name="PLoS Pathog.">
        <title>Leptomonas seymouri: Adaptations to the Dixenous Life Cycle Analyzed by Genome Sequencing, Transcriptome Profiling and Co-infection with Leishmania donovani.</title>
        <authorList>
            <person name="Kraeva N."/>
            <person name="Butenko A."/>
            <person name="Hlavacova J."/>
            <person name="Kostygov A."/>
            <person name="Myskova J."/>
            <person name="Grybchuk D."/>
            <person name="Lestinova T."/>
            <person name="Votypka J."/>
            <person name="Volf P."/>
            <person name="Opperdoes F."/>
            <person name="Flegontov P."/>
            <person name="Lukes J."/>
            <person name="Yurchenko V."/>
        </authorList>
    </citation>
    <scope>NUCLEOTIDE SEQUENCE [LARGE SCALE GENOMIC DNA]</scope>
    <source>
        <strain evidence="8 9">ATCC 30220</strain>
    </source>
</reference>
<dbReference type="InterPro" id="IPR033659">
    <property type="entry name" value="Ferrochelatase_N"/>
</dbReference>
<evidence type="ECO:0000256" key="6">
    <source>
        <dbReference type="ARBA" id="ARBA00023244"/>
    </source>
</evidence>
<dbReference type="InterPro" id="IPR033644">
    <property type="entry name" value="Ferrochelatase_C"/>
</dbReference>
<dbReference type="CDD" id="cd00419">
    <property type="entry name" value="Ferrochelatase_C"/>
    <property type="match status" value="1"/>
</dbReference>
<dbReference type="Pfam" id="PF00762">
    <property type="entry name" value="Ferrochelatase"/>
    <property type="match status" value="1"/>
</dbReference>
<keyword evidence="7" id="KW-0496">Mitochondrion</keyword>
<keyword evidence="5 7" id="KW-0456">Lyase</keyword>
<sequence length="388" mass="42819">MSSASKPSKAVLLVNLGTCTAPTAAALCRFLREFLSDRRVVDVPRFIWFPILYGIILPFRSYKIVPLYSRVWIKKDSGVVINGKTEGSPLALYTESLAEKVRTVVEAQSHGDVVVRLAMRYGARNIPLALQTLHEEFPSVRELVVVPLFPQYSSTTSASVYDAVFRFYVEWGRRCIPGIRTVRDYAEHPVYIKSIATTLLDAMRKHTTANGAATGSSWKASLIQLLQKAAVLISYHSIPMRYVETGDDYPQRCWATTRAVQAYVEKETGISFADSIAHVYQSQLGSQPWLGPKLTEAVAALPAPSNAAHKQIFCKACHNMALLAKETKVCFAMTPGFAVDCVETLHEVAEDAGELFMEHGGSEFIYVPCLNDNAAHVETIAAVLKAEV</sequence>
<dbReference type="GO" id="GO:0005743">
    <property type="term" value="C:mitochondrial inner membrane"/>
    <property type="evidence" value="ECO:0007669"/>
    <property type="project" value="UniProtKB-SubCell"/>
</dbReference>
<accession>A0A0N0P7R7</accession>
<dbReference type="OrthoDB" id="1323at2759"/>
<evidence type="ECO:0000256" key="2">
    <source>
        <dbReference type="ARBA" id="ARBA00007718"/>
    </source>
</evidence>
<keyword evidence="4 7" id="KW-0350">Heme biosynthesis</keyword>
<evidence type="ECO:0000256" key="7">
    <source>
        <dbReference type="RuleBase" id="RU000607"/>
    </source>
</evidence>
<dbReference type="PROSITE" id="PS00534">
    <property type="entry name" value="FERROCHELATASE"/>
    <property type="match status" value="1"/>
</dbReference>
<gene>
    <name evidence="8" type="ORF">ABL78_1835</name>
</gene>
<dbReference type="AlphaFoldDB" id="A0A0N0P7R7"/>
<dbReference type="EC" id="4.98.1.1" evidence="7"/>
<dbReference type="Proteomes" id="UP000038009">
    <property type="component" value="Unassembled WGS sequence"/>
</dbReference>
<protein>
    <recommendedName>
        <fullName evidence="7">Ferrochelatase</fullName>
        <ecNumber evidence="7">4.98.1.1</ecNumber>
    </recommendedName>
</protein>
<dbReference type="InterPro" id="IPR001015">
    <property type="entry name" value="Ferrochelatase"/>
</dbReference>
<proteinExistence type="inferred from homology"/>
<evidence type="ECO:0000256" key="4">
    <source>
        <dbReference type="ARBA" id="ARBA00023133"/>
    </source>
</evidence>
<dbReference type="OMA" id="RFLSGYC"/>
<dbReference type="GO" id="GO:0004325">
    <property type="term" value="F:ferrochelatase activity"/>
    <property type="evidence" value="ECO:0007669"/>
    <property type="project" value="UniProtKB-UniRule"/>
</dbReference>
<dbReference type="HAMAP" id="MF_00323">
    <property type="entry name" value="Ferrochelatase"/>
    <property type="match status" value="1"/>
</dbReference>
<comment type="caution">
    <text evidence="8">The sequence shown here is derived from an EMBL/GenBank/DDBJ whole genome shotgun (WGS) entry which is preliminary data.</text>
</comment>
<evidence type="ECO:0000256" key="5">
    <source>
        <dbReference type="ARBA" id="ARBA00023239"/>
    </source>
</evidence>
<comment type="catalytic activity">
    <reaction evidence="7">
        <text>heme b + 2 H(+) = protoporphyrin IX + Fe(2+)</text>
        <dbReference type="Rhea" id="RHEA:22584"/>
        <dbReference type="ChEBI" id="CHEBI:15378"/>
        <dbReference type="ChEBI" id="CHEBI:29033"/>
        <dbReference type="ChEBI" id="CHEBI:57306"/>
        <dbReference type="ChEBI" id="CHEBI:60344"/>
        <dbReference type="EC" id="4.98.1.1"/>
    </reaction>
</comment>
<evidence type="ECO:0000256" key="1">
    <source>
        <dbReference type="ARBA" id="ARBA00004943"/>
    </source>
</evidence>
<name>A0A0N0P7R7_LEPSE</name>
<dbReference type="EMBL" id="LJSK01000032">
    <property type="protein sequence ID" value="KPI89099.1"/>
    <property type="molecule type" value="Genomic_DNA"/>
</dbReference>
<keyword evidence="6 7" id="KW-0627">Porphyrin biosynthesis</keyword>
<dbReference type="UniPathway" id="UPA00252">
    <property type="reaction ID" value="UER00325"/>
</dbReference>
<comment type="function">
    <text evidence="7">Catalyzes the ferrous insertion into protoporphyrin IX.</text>
</comment>
<dbReference type="Gene3D" id="3.40.50.1400">
    <property type="match status" value="2"/>
</dbReference>
<dbReference type="NCBIfam" id="TIGR00109">
    <property type="entry name" value="hemH"/>
    <property type="match status" value="1"/>
</dbReference>
<dbReference type="GO" id="GO:0006783">
    <property type="term" value="P:heme biosynthetic process"/>
    <property type="evidence" value="ECO:0007669"/>
    <property type="project" value="UniProtKB-UniRule"/>
</dbReference>